<comment type="caution">
    <text evidence="1">The sequence shown here is derived from an EMBL/GenBank/DDBJ whole genome shotgun (WGS) entry which is preliminary data.</text>
</comment>
<accession>A0ABY0H3W9</accession>
<dbReference type="Proteomes" id="UP000294003">
    <property type="component" value="Unassembled WGS sequence"/>
</dbReference>
<dbReference type="EMBL" id="QJNS01000169">
    <property type="protein sequence ID" value="RYO84178.1"/>
    <property type="molecule type" value="Genomic_DNA"/>
</dbReference>
<organism evidence="1 2">
    <name type="scientific">Monosporascus cannonballus</name>
    <dbReference type="NCBI Taxonomy" id="155416"/>
    <lineage>
        <taxon>Eukaryota</taxon>
        <taxon>Fungi</taxon>
        <taxon>Dikarya</taxon>
        <taxon>Ascomycota</taxon>
        <taxon>Pezizomycotina</taxon>
        <taxon>Sordariomycetes</taxon>
        <taxon>Xylariomycetidae</taxon>
        <taxon>Xylariales</taxon>
        <taxon>Xylariales incertae sedis</taxon>
        <taxon>Monosporascus</taxon>
    </lineage>
</organism>
<evidence type="ECO:0000313" key="1">
    <source>
        <dbReference type="EMBL" id="RYO84178.1"/>
    </source>
</evidence>
<gene>
    <name evidence="1" type="ORF">DL762_005775</name>
</gene>
<keyword evidence="2" id="KW-1185">Reference proteome</keyword>
<evidence type="ECO:0000313" key="2">
    <source>
        <dbReference type="Proteomes" id="UP000294003"/>
    </source>
</evidence>
<proteinExistence type="predicted"/>
<reference evidence="1 2" key="1">
    <citation type="submission" date="2018-06" db="EMBL/GenBank/DDBJ databases">
        <title>Complete Genomes of Monosporascus.</title>
        <authorList>
            <person name="Robinson A.J."/>
            <person name="Natvig D.O."/>
        </authorList>
    </citation>
    <scope>NUCLEOTIDE SEQUENCE [LARGE SCALE GENOMIC DNA]</scope>
    <source>
        <strain evidence="1 2">CBS 609.92</strain>
    </source>
</reference>
<name>A0ABY0H3W9_9PEZI</name>
<evidence type="ECO:0008006" key="3">
    <source>
        <dbReference type="Google" id="ProtNLM"/>
    </source>
</evidence>
<sequence length="201" mass="22981">MEFVASLSAIMGIADILIKLTKELHSSISTARAAPEEVKRFARETSTFTDLLDYFSEVVKRLPKSRDEEAKKKKKKLFRDVKNECEIIKRGIQELLGKFNQMNDGGLSPLRSLWARLLWTYRRNDVEFLRRCLESSKTTVTLLATLFCLEREYAEGGGGAGEGKVEIMYALFPSQQQRQPLTSIASSWRLNFKTSSLSFKR</sequence>
<protein>
    <recommendedName>
        <fullName evidence="3">NACHT-NTPase and P-loop NTPases N-terminal domain-containing protein</fullName>
    </recommendedName>
</protein>